<evidence type="ECO:0000313" key="2">
    <source>
        <dbReference type="Proteomes" id="UP000054928"/>
    </source>
</evidence>
<proteinExistence type="predicted"/>
<dbReference type="EMBL" id="CCYD01000321">
    <property type="protein sequence ID" value="CEG38093.1"/>
    <property type="molecule type" value="Genomic_DNA"/>
</dbReference>
<reference evidence="2" key="1">
    <citation type="submission" date="2014-09" db="EMBL/GenBank/DDBJ databases">
        <authorList>
            <person name="Sharma Rahul"/>
            <person name="Thines Marco"/>
        </authorList>
    </citation>
    <scope>NUCLEOTIDE SEQUENCE [LARGE SCALE GENOMIC DNA]</scope>
</reference>
<dbReference type="AlphaFoldDB" id="A0A0P1AB14"/>
<evidence type="ECO:0000313" key="1">
    <source>
        <dbReference type="EMBL" id="CEG38093.1"/>
    </source>
</evidence>
<accession>A0A0P1AB14</accession>
<dbReference type="Proteomes" id="UP000054928">
    <property type="component" value="Unassembled WGS sequence"/>
</dbReference>
<name>A0A0P1AB14_PLAHL</name>
<dbReference type="RefSeq" id="XP_024574462.1">
    <property type="nucleotide sequence ID" value="XM_024723491.1"/>
</dbReference>
<keyword evidence="2" id="KW-1185">Reference proteome</keyword>
<protein>
    <submittedName>
        <fullName evidence="1">Uncharacterized protein</fullName>
    </submittedName>
</protein>
<dbReference type="GeneID" id="36403242"/>
<sequence length="117" mass="13272">MTSQASAFAGMSLFRDRDVSALRLDGFAFTNMNCEDACASHSLRCIIVSMRSIESEDYCGYWKLPTRRLSSQRFPNQIMRFGHELTGLGNLIALSQNHERSKRYINVKSLFALNLSV</sequence>
<organism evidence="1 2">
    <name type="scientific">Plasmopara halstedii</name>
    <name type="common">Downy mildew of sunflower</name>
    <dbReference type="NCBI Taxonomy" id="4781"/>
    <lineage>
        <taxon>Eukaryota</taxon>
        <taxon>Sar</taxon>
        <taxon>Stramenopiles</taxon>
        <taxon>Oomycota</taxon>
        <taxon>Peronosporomycetes</taxon>
        <taxon>Peronosporales</taxon>
        <taxon>Peronosporaceae</taxon>
        <taxon>Plasmopara</taxon>
    </lineage>
</organism>